<keyword evidence="1" id="KW-0472">Membrane</keyword>
<dbReference type="OrthoDB" id="670335at2"/>
<dbReference type="RefSeq" id="WP_039139719.1">
    <property type="nucleotide sequence ID" value="NZ_JSVC01000011.1"/>
</dbReference>
<proteinExistence type="predicted"/>
<keyword evidence="1" id="KW-0812">Transmembrane</keyword>
<dbReference type="Proteomes" id="UP000031408">
    <property type="component" value="Unassembled WGS sequence"/>
</dbReference>
<feature type="transmembrane region" description="Helical" evidence="1">
    <location>
        <begin position="185"/>
        <end position="205"/>
    </location>
</feature>
<dbReference type="STRING" id="1349421.OI18_10485"/>
<organism evidence="2 3">
    <name type="scientific">Flavihumibacter solisilvae</name>
    <dbReference type="NCBI Taxonomy" id="1349421"/>
    <lineage>
        <taxon>Bacteria</taxon>
        <taxon>Pseudomonadati</taxon>
        <taxon>Bacteroidota</taxon>
        <taxon>Chitinophagia</taxon>
        <taxon>Chitinophagales</taxon>
        <taxon>Chitinophagaceae</taxon>
        <taxon>Flavihumibacter</taxon>
    </lineage>
</organism>
<sequence length="212" mass="24209">MPDELLYREGGSGEKMTEAESLALISQMIQSARDEHHENGRGWRTWGWILFIASAGTFLMLEYEVKGSYFLWNLALPVGIFFMVLAGLRRKKIRKNLTYAQELLDRIGLGFFASLLAMVVGVNVFFIFSTSEGGIDFWGFFYILYGFWMYIHGSALKFRPLVYGAILNWIAGIAMFGVPEMKYKMLIGAVAVLLGYLVPGYLLYFQSKRQKK</sequence>
<protein>
    <submittedName>
        <fullName evidence="2">Uncharacterized protein</fullName>
    </submittedName>
</protein>
<gene>
    <name evidence="2" type="ORF">OI18_10485</name>
</gene>
<reference evidence="2 3" key="1">
    <citation type="submission" date="2014-11" db="EMBL/GenBank/DDBJ databases">
        <title>Genome sequence of Flavihumibacter solisilvae 3-3.</title>
        <authorList>
            <person name="Zhou G."/>
            <person name="Li M."/>
            <person name="Wang G."/>
        </authorList>
    </citation>
    <scope>NUCLEOTIDE SEQUENCE [LARGE SCALE GENOMIC DNA]</scope>
    <source>
        <strain evidence="2 3">3-3</strain>
    </source>
</reference>
<evidence type="ECO:0000256" key="1">
    <source>
        <dbReference type="SAM" id="Phobius"/>
    </source>
</evidence>
<dbReference type="AlphaFoldDB" id="A0A0C1IK44"/>
<feature type="transmembrane region" description="Helical" evidence="1">
    <location>
        <begin position="109"/>
        <end position="129"/>
    </location>
</feature>
<keyword evidence="3" id="KW-1185">Reference proteome</keyword>
<feature type="transmembrane region" description="Helical" evidence="1">
    <location>
        <begin position="69"/>
        <end position="88"/>
    </location>
</feature>
<dbReference type="EMBL" id="JSVC01000011">
    <property type="protein sequence ID" value="KIC94540.1"/>
    <property type="molecule type" value="Genomic_DNA"/>
</dbReference>
<accession>A0A0C1IK44</accession>
<name>A0A0C1IK44_9BACT</name>
<keyword evidence="1" id="KW-1133">Transmembrane helix</keyword>
<evidence type="ECO:0000313" key="3">
    <source>
        <dbReference type="Proteomes" id="UP000031408"/>
    </source>
</evidence>
<feature type="transmembrane region" description="Helical" evidence="1">
    <location>
        <begin position="45"/>
        <end position="63"/>
    </location>
</feature>
<feature type="transmembrane region" description="Helical" evidence="1">
    <location>
        <begin position="160"/>
        <end position="179"/>
    </location>
</feature>
<evidence type="ECO:0000313" key="2">
    <source>
        <dbReference type="EMBL" id="KIC94540.1"/>
    </source>
</evidence>
<feature type="transmembrane region" description="Helical" evidence="1">
    <location>
        <begin position="135"/>
        <end position="153"/>
    </location>
</feature>
<comment type="caution">
    <text evidence="2">The sequence shown here is derived from an EMBL/GenBank/DDBJ whole genome shotgun (WGS) entry which is preliminary data.</text>
</comment>